<evidence type="ECO:0000256" key="3">
    <source>
        <dbReference type="ARBA" id="ARBA00022989"/>
    </source>
</evidence>
<feature type="transmembrane region" description="Helical" evidence="5">
    <location>
        <begin position="217"/>
        <end position="242"/>
    </location>
</feature>
<feature type="domain" description="TM2" evidence="6">
    <location>
        <begin position="190"/>
        <end position="235"/>
    </location>
</feature>
<dbReference type="GO" id="GO:0016020">
    <property type="term" value="C:membrane"/>
    <property type="evidence" value="ECO:0007669"/>
    <property type="project" value="UniProtKB-SubCell"/>
</dbReference>
<reference evidence="7 8" key="1">
    <citation type="submission" date="2016-10" db="EMBL/GenBank/DDBJ databases">
        <authorList>
            <person name="Varghese N."/>
            <person name="Submissions S."/>
        </authorList>
    </citation>
    <scope>NUCLEOTIDE SEQUENCE [LARGE SCALE GENOMIC DNA]</scope>
    <source>
        <strain evidence="7 8">DSM 1361</strain>
    </source>
</reference>
<evidence type="ECO:0000313" key="7">
    <source>
        <dbReference type="EMBL" id="SFP26806.1"/>
    </source>
</evidence>
<evidence type="ECO:0000256" key="2">
    <source>
        <dbReference type="ARBA" id="ARBA00022692"/>
    </source>
</evidence>
<evidence type="ECO:0000256" key="5">
    <source>
        <dbReference type="SAM" id="Phobius"/>
    </source>
</evidence>
<keyword evidence="3 5" id="KW-1133">Transmembrane helix</keyword>
<dbReference type="EMBL" id="FOXF01000011">
    <property type="protein sequence ID" value="SFP26806.1"/>
    <property type="molecule type" value="Genomic_DNA"/>
</dbReference>
<name>A0A662ZHB4_9GAMM</name>
<evidence type="ECO:0000259" key="6">
    <source>
        <dbReference type="Pfam" id="PF05154"/>
    </source>
</evidence>
<comment type="subcellular location">
    <subcellularLocation>
        <location evidence="1">Membrane</location>
        <topology evidence="1">Multi-pass membrane protein</topology>
    </subcellularLocation>
</comment>
<feature type="transmembrane region" description="Helical" evidence="5">
    <location>
        <begin position="192"/>
        <end position="211"/>
    </location>
</feature>
<dbReference type="InterPro" id="IPR007829">
    <property type="entry name" value="TM2"/>
</dbReference>
<gene>
    <name evidence="7" type="ORF">SAMN02910344_00925</name>
</gene>
<dbReference type="Proteomes" id="UP000243745">
    <property type="component" value="Unassembled WGS sequence"/>
</dbReference>
<keyword evidence="4 5" id="KW-0472">Membrane</keyword>
<keyword evidence="8" id="KW-1185">Reference proteome</keyword>
<evidence type="ECO:0000313" key="8">
    <source>
        <dbReference type="Proteomes" id="UP000243745"/>
    </source>
</evidence>
<protein>
    <submittedName>
        <fullName evidence="7">TM2 domain-containing membrane protein YozV</fullName>
    </submittedName>
</protein>
<sequence length="269" mass="29887">MEQRLIDAVCKTHNLACGIFGNISDDLGALNIPELSPLVRMAYAYARRFAAAGLYVQGVFSHEQYMYICTVFFSYQVTTAKDACLRPGEDVPFQEEALKQAAELLITYDHRFNISFIKFFGTALYNQGTSFPVLPNGSSYEMAVNVIERQIAAYVNSSLSNNLQVAVTPPPHVTRNSSSGFYAGNTVRVDKIGYLVMAFFVGSFGVHKFYAGQVGYGIIYLLMCLTSFLVIPVLILMVCVWWEIIEALLAKTDEKGRITLKAGFINTRA</sequence>
<proteinExistence type="predicted"/>
<evidence type="ECO:0000256" key="4">
    <source>
        <dbReference type="ARBA" id="ARBA00023136"/>
    </source>
</evidence>
<dbReference type="Pfam" id="PF05154">
    <property type="entry name" value="TM2"/>
    <property type="match status" value="1"/>
</dbReference>
<accession>A0A662ZHB4</accession>
<organism evidence="7 8">
    <name type="scientific">Ruminobacter amylophilus</name>
    <dbReference type="NCBI Taxonomy" id="867"/>
    <lineage>
        <taxon>Bacteria</taxon>
        <taxon>Pseudomonadati</taxon>
        <taxon>Pseudomonadota</taxon>
        <taxon>Gammaproteobacteria</taxon>
        <taxon>Aeromonadales</taxon>
        <taxon>Succinivibrionaceae</taxon>
        <taxon>Ruminobacter</taxon>
    </lineage>
</organism>
<dbReference type="AlphaFoldDB" id="A0A662ZHB4"/>
<keyword evidence="2 5" id="KW-0812">Transmembrane</keyword>
<dbReference type="RefSeq" id="WP_218140315.1">
    <property type="nucleotide sequence ID" value="NZ_FOXF01000011.1"/>
</dbReference>
<evidence type="ECO:0000256" key="1">
    <source>
        <dbReference type="ARBA" id="ARBA00004141"/>
    </source>
</evidence>